<feature type="compositionally biased region" description="Acidic residues" evidence="1">
    <location>
        <begin position="62"/>
        <end position="74"/>
    </location>
</feature>
<organism evidence="2 3">
    <name type="scientific">Epicoccum nigrum</name>
    <name type="common">Soil fungus</name>
    <name type="synonym">Epicoccum purpurascens</name>
    <dbReference type="NCBI Taxonomy" id="105696"/>
    <lineage>
        <taxon>Eukaryota</taxon>
        <taxon>Fungi</taxon>
        <taxon>Dikarya</taxon>
        <taxon>Ascomycota</taxon>
        <taxon>Pezizomycotina</taxon>
        <taxon>Dothideomycetes</taxon>
        <taxon>Pleosporomycetidae</taxon>
        <taxon>Pleosporales</taxon>
        <taxon>Pleosporineae</taxon>
        <taxon>Didymellaceae</taxon>
        <taxon>Epicoccum</taxon>
    </lineage>
</organism>
<gene>
    <name evidence="2" type="ORF">B5807_06302</name>
</gene>
<feature type="compositionally biased region" description="Basic and acidic residues" evidence="1">
    <location>
        <begin position="34"/>
        <end position="49"/>
    </location>
</feature>
<keyword evidence="3" id="KW-1185">Reference proteome</keyword>
<evidence type="ECO:0000313" key="3">
    <source>
        <dbReference type="Proteomes" id="UP000193240"/>
    </source>
</evidence>
<dbReference type="AlphaFoldDB" id="A0A1Y2M1J3"/>
<dbReference type="Proteomes" id="UP000193240">
    <property type="component" value="Unassembled WGS sequence"/>
</dbReference>
<dbReference type="InParanoid" id="A0A1Y2M1J3"/>
<name>A0A1Y2M1J3_EPING</name>
<accession>A0A1Y2M1J3</accession>
<evidence type="ECO:0000256" key="1">
    <source>
        <dbReference type="SAM" id="MobiDB-lite"/>
    </source>
</evidence>
<feature type="region of interest" description="Disordered" evidence="1">
    <location>
        <begin position="30"/>
        <end position="111"/>
    </location>
</feature>
<reference evidence="2 3" key="1">
    <citation type="journal article" date="2017" name="Genome Announc.">
        <title>Genome sequence of the saprophytic ascomycete Epicoccum nigrum ICMP 19927 strain isolated from New Zealand.</title>
        <authorList>
            <person name="Fokin M."/>
            <person name="Fleetwood D."/>
            <person name="Weir B.S."/>
            <person name="Villas-Boas S.G."/>
        </authorList>
    </citation>
    <scope>NUCLEOTIDE SEQUENCE [LARGE SCALE GENOMIC DNA]</scope>
    <source>
        <strain evidence="2 3">ICMP 19927</strain>
    </source>
</reference>
<dbReference type="EMBL" id="KZ107843">
    <property type="protein sequence ID" value="OSS49893.1"/>
    <property type="molecule type" value="Genomic_DNA"/>
</dbReference>
<feature type="compositionally biased region" description="Acidic residues" evidence="1">
    <location>
        <begin position="83"/>
        <end position="98"/>
    </location>
</feature>
<evidence type="ECO:0000313" key="2">
    <source>
        <dbReference type="EMBL" id="OSS49893.1"/>
    </source>
</evidence>
<sequence>MASQAGKRTIKLTERGSQFSKLLLARVRKAPLTPRRDGNVHRSRTSIERELDEILANANPDDNPDDDEYVDDNDANDHASDDHAEDVDGAEPESEDSDVPNNLSIFDAPRW</sequence>
<protein>
    <submittedName>
        <fullName evidence="2">Uncharacterized protein</fullName>
    </submittedName>
</protein>
<proteinExistence type="predicted"/>